<sequence>MSEYVPMPAQGVGSFLNNVDTELKLEFIQHLKRIGVDRYVELPQLVVVGDQSSGKSSVLQAITKLPFPVDDKMCTRFPTEVALQRSAGPESISVQVKLALVENVGGYEDDDDDLSNEGPTEIIRDIECTTFPFRSQEFTNEFKRVLTVASSQILGLEADSQVLSKSTLTITVKGPDEIDLTIVDIPGLVSVGHDAFETARALVRRYTDNPKCIILAVAHPADPETQEVFQMIKNIPNKENRVIGVITKCDRKQEGAENWILDTIKNEREQRHYLKQGWFGLRNRLPVERNTSNQERDSKEADFFSRGLWADLDPGKLGIKHLRTALIKMLNTHITNSIPELIPEIKQRLSSRDHALAQLGRPRSSKSEQIECMVTLSSLFSRASEDALNGYYQNLPDEDSAKLRKIVQDRLEAYRDSMQEDYQDSLPLPDATVLRSTAKSTWRSSILAEENLAHIYEVIHANRGIEFPDEVNHNVMGILWRSQTQQWNKLASDLIVDLGFSIAKTMTLLVGEATAEQELQANTTSWLLSQIPTTTAAAIDELSKLLVGEARTWTLVPKYSELMGELYKGHIKNMARSLCALDDRSDTAALWENKIDVWLAHNKDVDSVLNTYFRLKAYYEVAMERFIDNVALQVVERHLLGPSSVLRSFTPSYIVKMAEEDAELLRRIAGENGDKVLERAAIASEITSLTEALASAGRFGLSNN</sequence>
<dbReference type="GO" id="GO:0008017">
    <property type="term" value="F:microtubule binding"/>
    <property type="evidence" value="ECO:0007669"/>
    <property type="project" value="TreeGrafter"/>
</dbReference>
<evidence type="ECO:0000313" key="5">
    <source>
        <dbReference type="EMBL" id="PMD44330.1"/>
    </source>
</evidence>
<dbReference type="STRING" id="1149755.A0A2J6S0M8"/>
<keyword evidence="2" id="KW-0342">GTP-binding</keyword>
<dbReference type="GO" id="GO:0005739">
    <property type="term" value="C:mitochondrion"/>
    <property type="evidence" value="ECO:0007669"/>
    <property type="project" value="TreeGrafter"/>
</dbReference>
<accession>A0A2J6S0M8</accession>
<dbReference type="CDD" id="cd08771">
    <property type="entry name" value="DLP_1"/>
    <property type="match status" value="1"/>
</dbReference>
<dbReference type="GO" id="GO:0000266">
    <property type="term" value="P:mitochondrial fission"/>
    <property type="evidence" value="ECO:0007669"/>
    <property type="project" value="TreeGrafter"/>
</dbReference>
<dbReference type="PROSITE" id="PS51718">
    <property type="entry name" value="G_DYNAMIN_2"/>
    <property type="match status" value="1"/>
</dbReference>
<dbReference type="OrthoDB" id="415706at2759"/>
<protein>
    <submittedName>
        <fullName evidence="5">P-loop containing nucleoside triphosphate hydrolase protein</fullName>
    </submittedName>
</protein>
<feature type="domain" description="GED" evidence="3">
    <location>
        <begin position="608"/>
        <end position="704"/>
    </location>
</feature>
<dbReference type="GO" id="GO:0006897">
    <property type="term" value="P:endocytosis"/>
    <property type="evidence" value="ECO:0007669"/>
    <property type="project" value="TreeGrafter"/>
</dbReference>
<gene>
    <name evidence="5" type="ORF">L207DRAFT_630685</name>
</gene>
<proteinExistence type="predicted"/>
<keyword evidence="1" id="KW-0547">Nucleotide-binding</keyword>
<dbReference type="Pfam" id="PF01031">
    <property type="entry name" value="Dynamin_M"/>
    <property type="match status" value="1"/>
</dbReference>
<dbReference type="InterPro" id="IPR030381">
    <property type="entry name" value="G_DYNAMIN_dom"/>
</dbReference>
<dbReference type="InterPro" id="IPR020850">
    <property type="entry name" value="GED_dom"/>
</dbReference>
<evidence type="ECO:0000256" key="1">
    <source>
        <dbReference type="ARBA" id="ARBA00022741"/>
    </source>
</evidence>
<dbReference type="PANTHER" id="PTHR11566:SF146">
    <property type="entry name" value="FAMILY GTPASE, PUTATIVE (AFU_ORTHOLOGUE AFUA_4G14300)-RELATED"/>
    <property type="match status" value="1"/>
</dbReference>
<dbReference type="PROSITE" id="PS51388">
    <property type="entry name" value="GED"/>
    <property type="match status" value="1"/>
</dbReference>
<dbReference type="PRINTS" id="PR00195">
    <property type="entry name" value="DYNAMIN"/>
</dbReference>
<dbReference type="GO" id="GO:0016559">
    <property type="term" value="P:peroxisome fission"/>
    <property type="evidence" value="ECO:0007669"/>
    <property type="project" value="TreeGrafter"/>
</dbReference>
<keyword evidence="6" id="KW-1185">Reference proteome</keyword>
<dbReference type="InterPro" id="IPR022812">
    <property type="entry name" value="Dynamin"/>
</dbReference>
<dbReference type="GO" id="GO:0016020">
    <property type="term" value="C:membrane"/>
    <property type="evidence" value="ECO:0007669"/>
    <property type="project" value="TreeGrafter"/>
</dbReference>
<evidence type="ECO:0000256" key="2">
    <source>
        <dbReference type="ARBA" id="ARBA00023134"/>
    </source>
</evidence>
<dbReference type="AlphaFoldDB" id="A0A2J6S0M8"/>
<dbReference type="Pfam" id="PF00350">
    <property type="entry name" value="Dynamin_N"/>
    <property type="match status" value="1"/>
</dbReference>
<dbReference type="InterPro" id="IPR045063">
    <property type="entry name" value="Dynamin_N"/>
</dbReference>
<dbReference type="Proteomes" id="UP000235786">
    <property type="component" value="Unassembled WGS sequence"/>
</dbReference>
<dbReference type="InterPro" id="IPR001401">
    <property type="entry name" value="Dynamin_GTPase"/>
</dbReference>
<dbReference type="InterPro" id="IPR000375">
    <property type="entry name" value="Dynamin_stalk"/>
</dbReference>
<dbReference type="SUPFAM" id="SSF52540">
    <property type="entry name" value="P-loop containing nucleoside triphosphate hydrolases"/>
    <property type="match status" value="1"/>
</dbReference>
<evidence type="ECO:0000259" key="4">
    <source>
        <dbReference type="PROSITE" id="PS51718"/>
    </source>
</evidence>
<dbReference type="SMART" id="SM00053">
    <property type="entry name" value="DYNc"/>
    <property type="match status" value="1"/>
</dbReference>
<name>A0A2J6S0M8_HYAVF</name>
<dbReference type="Gene3D" id="1.20.120.1240">
    <property type="entry name" value="Dynamin, middle domain"/>
    <property type="match status" value="1"/>
</dbReference>
<dbReference type="GO" id="GO:0003924">
    <property type="term" value="F:GTPase activity"/>
    <property type="evidence" value="ECO:0007669"/>
    <property type="project" value="InterPro"/>
</dbReference>
<feature type="domain" description="Dynamin-type G" evidence="4">
    <location>
        <begin position="39"/>
        <end position="339"/>
    </location>
</feature>
<dbReference type="EMBL" id="KZ613941">
    <property type="protein sequence ID" value="PMD44330.1"/>
    <property type="molecule type" value="Genomic_DNA"/>
</dbReference>
<dbReference type="InterPro" id="IPR027417">
    <property type="entry name" value="P-loop_NTPase"/>
</dbReference>
<dbReference type="GO" id="GO:0005525">
    <property type="term" value="F:GTP binding"/>
    <property type="evidence" value="ECO:0007669"/>
    <property type="project" value="InterPro"/>
</dbReference>
<evidence type="ECO:0000259" key="3">
    <source>
        <dbReference type="PROSITE" id="PS51388"/>
    </source>
</evidence>
<organism evidence="5 6">
    <name type="scientific">Hyaloscypha variabilis (strain UAMH 11265 / GT02V1 / F)</name>
    <name type="common">Meliniomyces variabilis</name>
    <dbReference type="NCBI Taxonomy" id="1149755"/>
    <lineage>
        <taxon>Eukaryota</taxon>
        <taxon>Fungi</taxon>
        <taxon>Dikarya</taxon>
        <taxon>Ascomycota</taxon>
        <taxon>Pezizomycotina</taxon>
        <taxon>Leotiomycetes</taxon>
        <taxon>Helotiales</taxon>
        <taxon>Hyaloscyphaceae</taxon>
        <taxon>Hyaloscypha</taxon>
        <taxon>Hyaloscypha variabilis</taxon>
    </lineage>
</organism>
<keyword evidence="5" id="KW-0378">Hydrolase</keyword>
<dbReference type="GO" id="GO:0005874">
    <property type="term" value="C:microtubule"/>
    <property type="evidence" value="ECO:0007669"/>
    <property type="project" value="TreeGrafter"/>
</dbReference>
<dbReference type="Gene3D" id="3.40.50.300">
    <property type="entry name" value="P-loop containing nucleotide triphosphate hydrolases"/>
    <property type="match status" value="1"/>
</dbReference>
<dbReference type="PANTHER" id="PTHR11566">
    <property type="entry name" value="DYNAMIN"/>
    <property type="match status" value="1"/>
</dbReference>
<evidence type="ECO:0000313" key="6">
    <source>
        <dbReference type="Proteomes" id="UP000235786"/>
    </source>
</evidence>
<dbReference type="GO" id="GO:0048312">
    <property type="term" value="P:intracellular distribution of mitochondria"/>
    <property type="evidence" value="ECO:0007669"/>
    <property type="project" value="TreeGrafter"/>
</dbReference>
<reference evidence="5 6" key="1">
    <citation type="submission" date="2016-04" db="EMBL/GenBank/DDBJ databases">
        <title>A degradative enzymes factory behind the ericoid mycorrhizal symbiosis.</title>
        <authorList>
            <consortium name="DOE Joint Genome Institute"/>
            <person name="Martino E."/>
            <person name="Morin E."/>
            <person name="Grelet G."/>
            <person name="Kuo A."/>
            <person name="Kohler A."/>
            <person name="Daghino S."/>
            <person name="Barry K."/>
            <person name="Choi C."/>
            <person name="Cichocki N."/>
            <person name="Clum A."/>
            <person name="Copeland A."/>
            <person name="Hainaut M."/>
            <person name="Haridas S."/>
            <person name="Labutti K."/>
            <person name="Lindquist E."/>
            <person name="Lipzen A."/>
            <person name="Khouja H.-R."/>
            <person name="Murat C."/>
            <person name="Ohm R."/>
            <person name="Olson A."/>
            <person name="Spatafora J."/>
            <person name="Veneault-Fourrey C."/>
            <person name="Henrissat B."/>
            <person name="Grigoriev I."/>
            <person name="Martin F."/>
            <person name="Perotto S."/>
        </authorList>
    </citation>
    <scope>NUCLEOTIDE SEQUENCE [LARGE SCALE GENOMIC DNA]</scope>
    <source>
        <strain evidence="5 6">F</strain>
    </source>
</reference>